<reference evidence="2" key="1">
    <citation type="journal article" date="2017" name="BMC Genomics">
        <title>Gapless genome assembly of Colletotrichum higginsianum reveals chromosome structure and association of transposable elements with secondary metabolite gene clusters.</title>
        <authorList>
            <person name="Dallery J.-F."/>
            <person name="Lapalu N."/>
            <person name="Zampounis A."/>
            <person name="Pigne S."/>
            <person name="Luyten I."/>
            <person name="Amselem J."/>
            <person name="Wittenberg A.H.J."/>
            <person name="Zhou S."/>
            <person name="de Queiroz M.V."/>
            <person name="Robin G.P."/>
            <person name="Auger A."/>
            <person name="Hainaut M."/>
            <person name="Henrissat B."/>
            <person name="Kim K.-T."/>
            <person name="Lee Y.-H."/>
            <person name="Lespinet O."/>
            <person name="Schwartz D.C."/>
            <person name="Thon M.R."/>
            <person name="O'Connell R.J."/>
        </authorList>
    </citation>
    <scope>NUCLEOTIDE SEQUENCE [LARGE SCALE GENOMIC DNA]</scope>
    <source>
        <strain evidence="2">IMI 349063</strain>
    </source>
</reference>
<organism evidence="1 2">
    <name type="scientific">Colletotrichum higginsianum (strain IMI 349063)</name>
    <name type="common">Crucifer anthracnose fungus</name>
    <dbReference type="NCBI Taxonomy" id="759273"/>
    <lineage>
        <taxon>Eukaryota</taxon>
        <taxon>Fungi</taxon>
        <taxon>Dikarya</taxon>
        <taxon>Ascomycota</taxon>
        <taxon>Pezizomycotina</taxon>
        <taxon>Sordariomycetes</taxon>
        <taxon>Hypocreomycetidae</taxon>
        <taxon>Glomerellales</taxon>
        <taxon>Glomerellaceae</taxon>
        <taxon>Colletotrichum</taxon>
        <taxon>Colletotrichum destructivum species complex</taxon>
    </lineage>
</organism>
<dbReference type="KEGG" id="chig:CH63R_14466"/>
<keyword evidence="2" id="KW-1185">Reference proteome</keyword>
<evidence type="ECO:0000313" key="1">
    <source>
        <dbReference type="EMBL" id="OBR02165.1"/>
    </source>
</evidence>
<dbReference type="AlphaFoldDB" id="A0A1B7XQX4"/>
<sequence>MGAGAIGRQMVAKTRAAYYGGNKFRLPLDCLQSFLSDSLEDGEMDSINQLIQRELLMLLLFTRAETITIRLCLSRDAADPHLRQRILALAPVVKRLLAHFGDRVRIVQDVLHPSPTAQRCLQSYWDRPTNETRRRVDAAMASLEESIQVAIAGLA</sequence>
<dbReference type="Proteomes" id="UP000092177">
    <property type="component" value="Chromosome 11"/>
</dbReference>
<name>A0A1B7XQX4_COLHI</name>
<accession>A0A1B7XQX4</accession>
<protein>
    <submittedName>
        <fullName evidence="1">Uncharacterized protein</fullName>
    </submittedName>
</protein>
<dbReference type="VEuPathDB" id="FungiDB:CH63R_14466"/>
<proteinExistence type="predicted"/>
<comment type="caution">
    <text evidence="1">The sequence shown here is derived from an EMBL/GenBank/DDBJ whole genome shotgun (WGS) entry which is preliminary data.</text>
</comment>
<dbReference type="GeneID" id="28873547"/>
<gene>
    <name evidence="1" type="ORF">CH63R_14466</name>
</gene>
<dbReference type="RefSeq" id="XP_018150683.1">
    <property type="nucleotide sequence ID" value="XM_018309440.1"/>
</dbReference>
<evidence type="ECO:0000313" key="2">
    <source>
        <dbReference type="Proteomes" id="UP000092177"/>
    </source>
</evidence>
<dbReference type="EMBL" id="LTAN01000011">
    <property type="protein sequence ID" value="OBR02165.1"/>
    <property type="molecule type" value="Genomic_DNA"/>
</dbReference>